<dbReference type="InterPro" id="IPR043502">
    <property type="entry name" value="DNA/RNA_pol_sf"/>
</dbReference>
<dbReference type="EMBL" id="JACGWN010000014">
    <property type="protein sequence ID" value="KAL0405315.1"/>
    <property type="molecule type" value="Genomic_DNA"/>
</dbReference>
<dbReference type="AlphaFoldDB" id="A0AAW2TLQ7"/>
<dbReference type="InterPro" id="IPR000477">
    <property type="entry name" value="RT_dom"/>
</dbReference>
<evidence type="ECO:0000259" key="1">
    <source>
        <dbReference type="PROSITE" id="PS50878"/>
    </source>
</evidence>
<dbReference type="PROSITE" id="PS50878">
    <property type="entry name" value="RT_POL"/>
    <property type="match status" value="1"/>
</dbReference>
<dbReference type="PANTHER" id="PTHR33116">
    <property type="entry name" value="REVERSE TRANSCRIPTASE ZINC-BINDING DOMAIN-CONTAINING PROTEIN-RELATED-RELATED"/>
    <property type="match status" value="1"/>
</dbReference>
<dbReference type="Pfam" id="PF00078">
    <property type="entry name" value="RVT_1"/>
    <property type="match status" value="1"/>
</dbReference>
<protein>
    <submittedName>
        <fullName evidence="2">LINE-1 retrotransposable element O protein</fullName>
    </submittedName>
</protein>
<feature type="domain" description="Reverse transcriptase" evidence="1">
    <location>
        <begin position="1"/>
        <end position="216"/>
    </location>
</feature>
<dbReference type="CDD" id="cd01650">
    <property type="entry name" value="RT_nLTR_like"/>
    <property type="match status" value="1"/>
</dbReference>
<accession>A0AAW2TLQ7</accession>
<organism evidence="2">
    <name type="scientific">Sesamum latifolium</name>
    <dbReference type="NCBI Taxonomy" id="2727402"/>
    <lineage>
        <taxon>Eukaryota</taxon>
        <taxon>Viridiplantae</taxon>
        <taxon>Streptophyta</taxon>
        <taxon>Embryophyta</taxon>
        <taxon>Tracheophyta</taxon>
        <taxon>Spermatophyta</taxon>
        <taxon>Magnoliopsida</taxon>
        <taxon>eudicotyledons</taxon>
        <taxon>Gunneridae</taxon>
        <taxon>Pentapetalae</taxon>
        <taxon>asterids</taxon>
        <taxon>lamiids</taxon>
        <taxon>Lamiales</taxon>
        <taxon>Pedaliaceae</taxon>
        <taxon>Sesamum</taxon>
    </lineage>
</organism>
<reference evidence="2" key="2">
    <citation type="journal article" date="2024" name="Plant">
        <title>Genomic evolution and insights into agronomic trait innovations of Sesamum species.</title>
        <authorList>
            <person name="Miao H."/>
            <person name="Wang L."/>
            <person name="Qu L."/>
            <person name="Liu H."/>
            <person name="Sun Y."/>
            <person name="Le M."/>
            <person name="Wang Q."/>
            <person name="Wei S."/>
            <person name="Zheng Y."/>
            <person name="Lin W."/>
            <person name="Duan Y."/>
            <person name="Cao H."/>
            <person name="Xiong S."/>
            <person name="Wang X."/>
            <person name="Wei L."/>
            <person name="Li C."/>
            <person name="Ma Q."/>
            <person name="Ju M."/>
            <person name="Zhao R."/>
            <person name="Li G."/>
            <person name="Mu C."/>
            <person name="Tian Q."/>
            <person name="Mei H."/>
            <person name="Zhang T."/>
            <person name="Gao T."/>
            <person name="Zhang H."/>
        </authorList>
    </citation>
    <scope>NUCLEOTIDE SEQUENCE</scope>
    <source>
        <strain evidence="2">KEN1</strain>
    </source>
</reference>
<proteinExistence type="predicted"/>
<evidence type="ECO:0000313" key="2">
    <source>
        <dbReference type="EMBL" id="KAL0405315.1"/>
    </source>
</evidence>
<sequence>MIREVLDKIISPSQNAFVPERSIADNILLAQELFTGYNQKHLPRRCALKVDLRKAYDTVEWDFLIAVMHLFGFPQLFIHWIKECATTPTFSVCLNGAAHGFFAGARGLRQGDPMSPYLFVLVIEVLRMLLQQLIDQDRDFIFHWNASQMICSFVQQSISLFKRGLEMFAALSGLHVSPTKSHLILSKSAQYNRDGLLGVLGFQEGHLPVRYLGLHLIASRLSLSDCKPLLSKIDSRIRDWGGQQLSFAARIQLIKSVIISLNIYWAMAFILPKGVIREIENGCGLSYRRGFGRWIPEGHMESSMSAD</sequence>
<gene>
    <name evidence="2" type="ORF">Slati_3845400</name>
</gene>
<dbReference type="SUPFAM" id="SSF56672">
    <property type="entry name" value="DNA/RNA polymerases"/>
    <property type="match status" value="1"/>
</dbReference>
<name>A0AAW2TLQ7_9LAMI</name>
<dbReference type="PANTHER" id="PTHR33116:SF80">
    <property type="entry name" value="REVERSE TRANSCRIPTASE ZINC-BINDING DOMAIN-CONTAINING PROTEIN"/>
    <property type="match status" value="1"/>
</dbReference>
<reference evidence="2" key="1">
    <citation type="submission" date="2020-06" db="EMBL/GenBank/DDBJ databases">
        <authorList>
            <person name="Li T."/>
            <person name="Hu X."/>
            <person name="Zhang T."/>
            <person name="Song X."/>
            <person name="Zhang H."/>
            <person name="Dai N."/>
            <person name="Sheng W."/>
            <person name="Hou X."/>
            <person name="Wei L."/>
        </authorList>
    </citation>
    <scope>NUCLEOTIDE SEQUENCE</scope>
    <source>
        <strain evidence="2">KEN1</strain>
        <tissue evidence="2">Leaf</tissue>
    </source>
</reference>
<comment type="caution">
    <text evidence="2">The sequence shown here is derived from an EMBL/GenBank/DDBJ whole genome shotgun (WGS) entry which is preliminary data.</text>
</comment>